<dbReference type="SUPFAM" id="SSF53850">
    <property type="entry name" value="Periplasmic binding protein-like II"/>
    <property type="match status" value="1"/>
</dbReference>
<dbReference type="InterPro" id="IPR050811">
    <property type="entry name" value="Phosphate_ABC_transporter"/>
</dbReference>
<name>M1WV53_PSEP2</name>
<dbReference type="PATRIC" id="fig|879567.3.peg.961"/>
<dbReference type="STRING" id="1322246.BN4_10936"/>
<evidence type="ECO:0000259" key="3">
    <source>
        <dbReference type="Pfam" id="PF12849"/>
    </source>
</evidence>
<keyword evidence="1 2" id="KW-0732">Signal</keyword>
<reference evidence="4 5" key="1">
    <citation type="journal article" date="2013" name="PLoS ONE">
        <title>The first genomic and proteomic characterization of a deep-sea sulfate reducer: insights into the piezophilic lifestyle of Desulfovibrio piezophilus.</title>
        <authorList>
            <person name="Pradel N."/>
            <person name="Ji B."/>
            <person name="Gimenez G."/>
            <person name="Talla E."/>
            <person name="Lenoble P."/>
            <person name="Garel M."/>
            <person name="Tamburini C."/>
            <person name="Fourquet P."/>
            <person name="Lebrun R."/>
            <person name="Bertin P."/>
            <person name="Denis Y."/>
            <person name="Pophillat M."/>
            <person name="Barbe V."/>
            <person name="Ollivier B."/>
            <person name="Dolla A."/>
        </authorList>
    </citation>
    <scope>NUCLEOTIDE SEQUENCE [LARGE SCALE GENOMIC DNA]</scope>
    <source>
        <strain evidence="5">DSM 10523 / SB164P1</strain>
    </source>
</reference>
<gene>
    <name evidence="4" type="ordered locus">BN4_10936</name>
</gene>
<sequence length="271" mass="30145">MPKILYTLLVIMTLTVGASSVPAAEHIHLNGSTTMAPVMKKIVQAYREKHPEQTFGITASGSGAGVHGFLHGTTDIAMLSRPMTMAELRQCQQMRLTPSRFIIALDGLIPIIHQNNTISNLTTEQARDIYRGRIRNWAELGGRDSAIIIYTRAKPSASYDLWYEKVLERTEPIPTSIRIASNIDMVDAIARDTNGIGYIGLGFISPLIKALQFDGVEGTEHTVRERRYPLVRTLNLYTKGAPTRAETEFLEFIQSDKGQTIIQKEGFVSIQ</sequence>
<proteinExistence type="predicted"/>
<dbReference type="Pfam" id="PF12849">
    <property type="entry name" value="PBP_like_2"/>
    <property type="match status" value="1"/>
</dbReference>
<keyword evidence="5" id="KW-1185">Reference proteome</keyword>
<reference evidence="5" key="2">
    <citation type="journal article" date="2013" name="Stand. Genomic Sci.">
        <title>Complete genome sequence of Desulfocapsa sulfexigens, a marine deltaproteobacterium specialized in disproportionating inorganic sulfur compounds.</title>
        <authorList>
            <person name="Finster K.W."/>
            <person name="Kjeldsen K.U."/>
            <person name="Kube M."/>
            <person name="Reinhardt R."/>
            <person name="Mussmann M."/>
            <person name="Amann R."/>
            <person name="Schreiber L."/>
        </authorList>
    </citation>
    <scope>NUCLEOTIDE SEQUENCE [LARGE SCALE GENOMIC DNA]</scope>
    <source>
        <strain evidence="5">DSM 10523 / SB164P1</strain>
    </source>
</reference>
<evidence type="ECO:0000256" key="2">
    <source>
        <dbReference type="SAM" id="SignalP"/>
    </source>
</evidence>
<dbReference type="Gene3D" id="3.40.190.10">
    <property type="entry name" value="Periplasmic binding protein-like II"/>
    <property type="match status" value="2"/>
</dbReference>
<evidence type="ECO:0000313" key="5">
    <source>
        <dbReference type="Proteomes" id="UP000011724"/>
    </source>
</evidence>
<dbReference type="InterPro" id="IPR024370">
    <property type="entry name" value="PBP_domain"/>
</dbReference>
<dbReference type="PANTHER" id="PTHR30570:SF1">
    <property type="entry name" value="PHOSPHATE-BINDING PROTEIN PSTS"/>
    <property type="match status" value="1"/>
</dbReference>
<accession>M1WV53</accession>
<dbReference type="RefSeq" id="WP_015414224.1">
    <property type="nucleotide sequence ID" value="NC_020409.1"/>
</dbReference>
<dbReference type="EMBL" id="FO203427">
    <property type="protein sequence ID" value="CCH48173.1"/>
    <property type="molecule type" value="Genomic_DNA"/>
</dbReference>
<feature type="domain" description="PBP" evidence="3">
    <location>
        <begin position="19"/>
        <end position="257"/>
    </location>
</feature>
<dbReference type="OrthoDB" id="9783488at2"/>
<dbReference type="KEGG" id="dpi:BN4_10936"/>
<feature type="signal peptide" evidence="2">
    <location>
        <begin position="1"/>
        <end position="23"/>
    </location>
</feature>
<evidence type="ECO:0000256" key="1">
    <source>
        <dbReference type="ARBA" id="ARBA00022729"/>
    </source>
</evidence>
<protein>
    <submittedName>
        <fullName evidence="4">Putative Phosphate ABC transporter, periplasmic phosphate-binding protein PstS</fullName>
    </submittedName>
</protein>
<dbReference type="AlphaFoldDB" id="M1WV53"/>
<dbReference type="HOGENOM" id="CLU_026228_5_1_7"/>
<dbReference type="BioCyc" id="DPIE1322246:BN4_RS04775-MONOMER"/>
<dbReference type="CDD" id="cd13566">
    <property type="entry name" value="PBP2_phosphate"/>
    <property type="match status" value="1"/>
</dbReference>
<dbReference type="PANTHER" id="PTHR30570">
    <property type="entry name" value="PERIPLASMIC PHOSPHATE BINDING COMPONENT OF PHOSPHATE ABC TRANSPORTER"/>
    <property type="match status" value="1"/>
</dbReference>
<organism evidence="4 5">
    <name type="scientific">Pseudodesulfovibrio piezophilus (strain DSM 21447 / JCM 15486 / C1TLV30)</name>
    <name type="common">Desulfovibrio piezophilus</name>
    <dbReference type="NCBI Taxonomy" id="1322246"/>
    <lineage>
        <taxon>Bacteria</taxon>
        <taxon>Pseudomonadati</taxon>
        <taxon>Thermodesulfobacteriota</taxon>
        <taxon>Desulfovibrionia</taxon>
        <taxon>Desulfovibrionales</taxon>
        <taxon>Desulfovibrionaceae</taxon>
    </lineage>
</organism>
<evidence type="ECO:0000313" key="4">
    <source>
        <dbReference type="EMBL" id="CCH48173.1"/>
    </source>
</evidence>
<feature type="chain" id="PRO_5004019506" evidence="2">
    <location>
        <begin position="24"/>
        <end position="271"/>
    </location>
</feature>
<dbReference type="eggNOG" id="COG0226">
    <property type="taxonomic scope" value="Bacteria"/>
</dbReference>
<dbReference type="Proteomes" id="UP000011724">
    <property type="component" value="Chromosome"/>
</dbReference>